<evidence type="ECO:0000256" key="2">
    <source>
        <dbReference type="ARBA" id="ARBA00022946"/>
    </source>
</evidence>
<keyword evidence="3" id="KW-0496">Mitochondrion</keyword>
<dbReference type="AlphaFoldDB" id="A0A9W8TMZ0"/>
<keyword evidence="5" id="KW-1185">Reference proteome</keyword>
<dbReference type="Proteomes" id="UP001148614">
    <property type="component" value="Unassembled WGS sequence"/>
</dbReference>
<evidence type="ECO:0000313" key="5">
    <source>
        <dbReference type="Proteomes" id="UP001148614"/>
    </source>
</evidence>
<comment type="subcellular location">
    <subcellularLocation>
        <location evidence="1">Mitochondrion</location>
    </subcellularLocation>
</comment>
<evidence type="ECO:0000256" key="1">
    <source>
        <dbReference type="ARBA" id="ARBA00004173"/>
    </source>
</evidence>
<dbReference type="VEuPathDB" id="FungiDB:F4678DRAFT_416745"/>
<protein>
    <submittedName>
        <fullName evidence="4">Uncharacterized protein</fullName>
    </submittedName>
</protein>
<dbReference type="InterPro" id="IPR024319">
    <property type="entry name" value="ATPase_expression_mit"/>
</dbReference>
<accession>A0A9W8TMZ0</accession>
<proteinExistence type="predicted"/>
<name>A0A9W8TMZ0_9PEZI</name>
<evidence type="ECO:0000256" key="3">
    <source>
        <dbReference type="ARBA" id="ARBA00023128"/>
    </source>
</evidence>
<organism evidence="4 5">
    <name type="scientific">Xylaria arbuscula</name>
    <dbReference type="NCBI Taxonomy" id="114810"/>
    <lineage>
        <taxon>Eukaryota</taxon>
        <taxon>Fungi</taxon>
        <taxon>Dikarya</taxon>
        <taxon>Ascomycota</taxon>
        <taxon>Pezizomycotina</taxon>
        <taxon>Sordariomycetes</taxon>
        <taxon>Xylariomycetidae</taxon>
        <taxon>Xylariales</taxon>
        <taxon>Xylariaceae</taxon>
        <taxon>Xylaria</taxon>
    </lineage>
</organism>
<evidence type="ECO:0000313" key="4">
    <source>
        <dbReference type="EMBL" id="KAJ3577282.1"/>
    </source>
</evidence>
<gene>
    <name evidence="4" type="ORF">NPX13_g3287</name>
</gene>
<dbReference type="EMBL" id="JANPWZ010000398">
    <property type="protein sequence ID" value="KAJ3577282.1"/>
    <property type="molecule type" value="Genomic_DNA"/>
</dbReference>
<dbReference type="Pfam" id="PF12921">
    <property type="entry name" value="ATP13"/>
    <property type="match status" value="1"/>
</dbReference>
<comment type="caution">
    <text evidence="4">The sequence shown here is derived from an EMBL/GenBank/DDBJ whole genome shotgun (WGS) entry which is preliminary data.</text>
</comment>
<sequence length="632" mass="72830">MPRPSPPAHDASTQSVDPFRATLLAMYEGDTRKVLARLRVIERMSPEDVRVAVAAIPRTTFTEFFRALDPLRVARDCDSIGDRYTPVGMYQLLNMTSSMDDYGVRRLYTKLMKRLLMLKRALERAGHTLHLEEYIALIRCAAACSDLTGVGGLWNDLSATPLLAWRNSELYIEYIKARFLTEPLYMGYGKTSRMVTPRNLHRSRFVLFPNQVQKLDYMRVHRRARSLRFGLNKNVEHVEEVMRTLRRHDAAVRLMRTVIAHHSFRTDESLLCALMVALGRAGSLRLIGKGILEKYFGIKSPHPYESLPKYRPPIENFRLSSESPRIRPSVRLMRAVVETYGSNAEISIAIQLVEHLSKAYKIPIPPDVWHDLLDWTYIMSSPGASTAWAYASLHVKLPAPQAVEMIWNAMTSPPYNHVPSFRDYNIHIRSLIGRRVDPELVLPRMREAILLYKEQCREYEAAALDYTLHLRMGTPPSTVINRVERARYKKEMMWFDISSWCRMLFKHLAYSLDSCIPNPLPQRLIEEFRPFLYNPIKYRTPTGHVSLVDPALETFEPTATGYITQTIPMKNKRREWVQVEQVTETREYLSTHSLAEFKASELRNPLHLLAPSPDAFVVPDADRRPADGFGDM</sequence>
<reference evidence="4" key="1">
    <citation type="submission" date="2022-07" db="EMBL/GenBank/DDBJ databases">
        <title>Genome Sequence of Xylaria arbuscula.</title>
        <authorList>
            <person name="Buettner E."/>
        </authorList>
    </citation>
    <scope>NUCLEOTIDE SEQUENCE</scope>
    <source>
        <strain evidence="4">VT107</strain>
    </source>
</reference>
<keyword evidence="2" id="KW-0809">Transit peptide</keyword>
<dbReference type="GO" id="GO:0005739">
    <property type="term" value="C:mitochondrion"/>
    <property type="evidence" value="ECO:0007669"/>
    <property type="project" value="UniProtKB-SubCell"/>
</dbReference>